<reference evidence="4" key="1">
    <citation type="submission" date="2020-11" db="EMBL/GenBank/DDBJ databases">
        <authorList>
            <person name="Tran Van P."/>
        </authorList>
    </citation>
    <scope>NUCLEOTIDE SEQUENCE</scope>
</reference>
<sequence length="555" mass="61863">MFPPYIEVMGGDTSVAWVPGHFTVQAIGDTKEEPQTSQHGSSPDLSILAIQSKTSYVSGDGASNNLVILTAPSSSSSTGSSEEAVSACPICNAPGYSFKALEQHMNNFHFALRGNECDKQNESGEGGQEFQGSMTCPICSVNLDSFDVLEEHVERAHVSILSPCHNTPGVSTASSLESLVTTCPICGMSAFESSKEMSEHVNAHFENNDQSEDQVLRDGYLAQELERREWESMKREREKKRRREETEFQALQEEYGMSQKKASDIYSQHLTRKVEQGQLSAVDYHVKMIQHRTSHSESITDDSSIMTRDLTGAVMKFSSQSPKVIKTWICNYADHFSAGLLDKGWGCGYRNLQMMLSSMKCSSAYAPLVFPQGETMYSIRRLQSLIEEAWKQGFDGQGAEQLGYKVQDTCKWIGATEVITFLSSRRIRCQLVDFHIPTGPNSTHPHLFEWVKNYYSCIRDYTLPLYFQYNGHSLTIVGVEQLRDGSTCLLVFNPSTSPQVMKRLKADKPSSVVAPSQMKALRKSLCDLTKDQYQIVAVFGTMSSREEFEVGLLAG</sequence>
<dbReference type="AlphaFoldDB" id="A0A7R8X3G5"/>
<protein>
    <recommendedName>
        <fullName evidence="3">C2H2-type domain-containing protein</fullName>
    </recommendedName>
</protein>
<keyword evidence="2" id="KW-0378">Hydrolase</keyword>
<dbReference type="Gene3D" id="3.90.70.130">
    <property type="match status" value="1"/>
</dbReference>
<feature type="domain" description="C2H2-type" evidence="3">
    <location>
        <begin position="86"/>
        <end position="109"/>
    </location>
</feature>
<dbReference type="Pfam" id="PF07910">
    <property type="entry name" value="Peptidase_C78"/>
    <property type="match status" value="1"/>
</dbReference>
<evidence type="ECO:0000259" key="3">
    <source>
        <dbReference type="SMART" id="SM00355"/>
    </source>
</evidence>
<comment type="similarity">
    <text evidence="1">Belongs to the peptidase C78 family.</text>
</comment>
<dbReference type="OrthoDB" id="288987at2759"/>
<dbReference type="PANTHER" id="PTHR48153:SF4">
    <property type="entry name" value="UBIQUITIN CARBOXYL-TERMINAL HYDROLASE MUG105"/>
    <property type="match status" value="1"/>
</dbReference>
<organism evidence="4">
    <name type="scientific">Darwinula stevensoni</name>
    <dbReference type="NCBI Taxonomy" id="69355"/>
    <lineage>
        <taxon>Eukaryota</taxon>
        <taxon>Metazoa</taxon>
        <taxon>Ecdysozoa</taxon>
        <taxon>Arthropoda</taxon>
        <taxon>Crustacea</taxon>
        <taxon>Oligostraca</taxon>
        <taxon>Ostracoda</taxon>
        <taxon>Podocopa</taxon>
        <taxon>Podocopida</taxon>
        <taxon>Darwinulocopina</taxon>
        <taxon>Darwinuloidea</taxon>
        <taxon>Darwinulidae</taxon>
        <taxon>Darwinula</taxon>
    </lineage>
</organism>
<dbReference type="PANTHER" id="PTHR48153">
    <property type="entry name" value="UFM1-SPECIFIC PROTEASE 2"/>
    <property type="match status" value="1"/>
</dbReference>
<name>A0A7R8X3G5_9CRUS</name>
<dbReference type="InterPro" id="IPR013087">
    <property type="entry name" value="Znf_C2H2_type"/>
</dbReference>
<dbReference type="GO" id="GO:0071567">
    <property type="term" value="F:deUFMylase activity"/>
    <property type="evidence" value="ECO:0007669"/>
    <property type="project" value="UniProtKB-ARBA"/>
</dbReference>
<accession>A0A7R8X3G5</accession>
<dbReference type="SMART" id="SM00355">
    <property type="entry name" value="ZnF_C2H2"/>
    <property type="match status" value="3"/>
</dbReference>
<dbReference type="EMBL" id="CAJPEV010000008">
    <property type="protein sequence ID" value="CAG0878612.1"/>
    <property type="molecule type" value="Genomic_DNA"/>
</dbReference>
<evidence type="ECO:0000313" key="4">
    <source>
        <dbReference type="EMBL" id="CAD7240098.1"/>
    </source>
</evidence>
<feature type="domain" description="C2H2-type" evidence="3">
    <location>
        <begin position="181"/>
        <end position="204"/>
    </location>
</feature>
<evidence type="ECO:0000256" key="2">
    <source>
        <dbReference type="ARBA" id="ARBA00022801"/>
    </source>
</evidence>
<feature type="domain" description="C2H2-type" evidence="3">
    <location>
        <begin position="134"/>
        <end position="157"/>
    </location>
</feature>
<evidence type="ECO:0000313" key="5">
    <source>
        <dbReference type="Proteomes" id="UP000677054"/>
    </source>
</evidence>
<gene>
    <name evidence="4" type="ORF">DSTB1V02_LOCUS135</name>
</gene>
<proteinExistence type="inferred from homology"/>
<dbReference type="InterPro" id="IPR012462">
    <property type="entry name" value="UFSP1/2_DUB_cat"/>
</dbReference>
<keyword evidence="5" id="KW-1185">Reference proteome</keyword>
<dbReference type="Proteomes" id="UP000677054">
    <property type="component" value="Unassembled WGS sequence"/>
</dbReference>
<evidence type="ECO:0000256" key="1">
    <source>
        <dbReference type="ARBA" id="ARBA00008552"/>
    </source>
</evidence>
<dbReference type="EMBL" id="LR899525">
    <property type="protein sequence ID" value="CAD7240098.1"/>
    <property type="molecule type" value="Genomic_DNA"/>
</dbReference>